<evidence type="ECO:0000313" key="2">
    <source>
        <dbReference type="Proteomes" id="UP001219518"/>
    </source>
</evidence>
<protein>
    <submittedName>
        <fullName evidence="1">Pappalysin-1</fullName>
    </submittedName>
</protein>
<organism evidence="1 2">
    <name type="scientific">Frankliniella fusca</name>
    <dbReference type="NCBI Taxonomy" id="407009"/>
    <lineage>
        <taxon>Eukaryota</taxon>
        <taxon>Metazoa</taxon>
        <taxon>Ecdysozoa</taxon>
        <taxon>Arthropoda</taxon>
        <taxon>Hexapoda</taxon>
        <taxon>Insecta</taxon>
        <taxon>Pterygota</taxon>
        <taxon>Neoptera</taxon>
        <taxon>Paraneoptera</taxon>
        <taxon>Thysanoptera</taxon>
        <taxon>Terebrantia</taxon>
        <taxon>Thripoidea</taxon>
        <taxon>Thripidae</taxon>
        <taxon>Frankliniella</taxon>
    </lineage>
</organism>
<gene>
    <name evidence="1" type="ORF">KUF71_013961</name>
</gene>
<dbReference type="Proteomes" id="UP001219518">
    <property type="component" value="Unassembled WGS sequence"/>
</dbReference>
<comment type="caution">
    <text evidence="1">The sequence shown here is derived from an EMBL/GenBank/DDBJ whole genome shotgun (WGS) entry which is preliminary data.</text>
</comment>
<keyword evidence="2" id="KW-1185">Reference proteome</keyword>
<dbReference type="EMBL" id="JAHWGI010001240">
    <property type="protein sequence ID" value="KAK3925712.1"/>
    <property type="molecule type" value="Genomic_DNA"/>
</dbReference>
<reference evidence="1" key="1">
    <citation type="submission" date="2021-07" db="EMBL/GenBank/DDBJ databases">
        <authorList>
            <person name="Catto M.A."/>
            <person name="Jacobson A."/>
            <person name="Kennedy G."/>
            <person name="Labadie P."/>
            <person name="Hunt B.G."/>
            <person name="Srinivasan R."/>
        </authorList>
    </citation>
    <scope>NUCLEOTIDE SEQUENCE</scope>
    <source>
        <strain evidence="1">PL_HMW_Pooled</strain>
        <tissue evidence="1">Head</tissue>
    </source>
</reference>
<evidence type="ECO:0000313" key="1">
    <source>
        <dbReference type="EMBL" id="KAK3925712.1"/>
    </source>
</evidence>
<sequence>MDDAERRELAAIAVQIVKEEEQEYEQIMMAAARIAVLEIMALEEGQGLEYLPEHQWVPITVNLEEYHMMGDHCFKSHFRMSTELFEILTATVRIHLVEKGRLIRE</sequence>
<dbReference type="AlphaFoldDB" id="A0AAE1HQR4"/>
<accession>A0AAE1HQR4</accession>
<name>A0AAE1HQR4_9NEOP</name>
<reference evidence="1" key="2">
    <citation type="journal article" date="2023" name="BMC Genomics">
        <title>Pest status, molecular evolution, and epigenetic factors derived from the genome assembly of Frankliniella fusca, a thysanopteran phytovirus vector.</title>
        <authorList>
            <person name="Catto M.A."/>
            <person name="Labadie P.E."/>
            <person name="Jacobson A.L."/>
            <person name="Kennedy G.G."/>
            <person name="Srinivasan R."/>
            <person name="Hunt B.G."/>
        </authorList>
    </citation>
    <scope>NUCLEOTIDE SEQUENCE</scope>
    <source>
        <strain evidence="1">PL_HMW_Pooled</strain>
    </source>
</reference>
<proteinExistence type="predicted"/>